<keyword evidence="3" id="KW-1185">Reference proteome</keyword>
<dbReference type="AlphaFoldDB" id="A0AAD7EJQ9"/>
<keyword evidence="1" id="KW-0472">Membrane</keyword>
<dbReference type="EMBL" id="JARIHO010000035">
    <property type="protein sequence ID" value="KAJ7331388.1"/>
    <property type="molecule type" value="Genomic_DNA"/>
</dbReference>
<keyword evidence="1" id="KW-0812">Transmembrane</keyword>
<name>A0AAD7EJQ9_9AGAR</name>
<reference evidence="2" key="1">
    <citation type="submission" date="2023-03" db="EMBL/GenBank/DDBJ databases">
        <title>Massive genome expansion in bonnet fungi (Mycena s.s.) driven by repeated elements and novel gene families across ecological guilds.</title>
        <authorList>
            <consortium name="Lawrence Berkeley National Laboratory"/>
            <person name="Harder C.B."/>
            <person name="Miyauchi S."/>
            <person name="Viragh M."/>
            <person name="Kuo A."/>
            <person name="Thoen E."/>
            <person name="Andreopoulos B."/>
            <person name="Lu D."/>
            <person name="Skrede I."/>
            <person name="Drula E."/>
            <person name="Henrissat B."/>
            <person name="Morin E."/>
            <person name="Kohler A."/>
            <person name="Barry K."/>
            <person name="LaButti K."/>
            <person name="Morin E."/>
            <person name="Salamov A."/>
            <person name="Lipzen A."/>
            <person name="Mereny Z."/>
            <person name="Hegedus B."/>
            <person name="Baldrian P."/>
            <person name="Stursova M."/>
            <person name="Weitz H."/>
            <person name="Taylor A."/>
            <person name="Grigoriev I.V."/>
            <person name="Nagy L.G."/>
            <person name="Martin F."/>
            <person name="Kauserud H."/>
        </authorList>
    </citation>
    <scope>NUCLEOTIDE SEQUENCE</scope>
    <source>
        <strain evidence="2">CBHHK002</strain>
    </source>
</reference>
<proteinExistence type="predicted"/>
<evidence type="ECO:0000313" key="3">
    <source>
        <dbReference type="Proteomes" id="UP001218218"/>
    </source>
</evidence>
<gene>
    <name evidence="2" type="ORF">DFH08DRAFT_966399</name>
</gene>
<comment type="caution">
    <text evidence="2">The sequence shown here is derived from an EMBL/GenBank/DDBJ whole genome shotgun (WGS) entry which is preliminary data.</text>
</comment>
<accession>A0AAD7EJQ9</accession>
<organism evidence="2 3">
    <name type="scientific">Mycena albidolilacea</name>
    <dbReference type="NCBI Taxonomy" id="1033008"/>
    <lineage>
        <taxon>Eukaryota</taxon>
        <taxon>Fungi</taxon>
        <taxon>Dikarya</taxon>
        <taxon>Basidiomycota</taxon>
        <taxon>Agaricomycotina</taxon>
        <taxon>Agaricomycetes</taxon>
        <taxon>Agaricomycetidae</taxon>
        <taxon>Agaricales</taxon>
        <taxon>Marasmiineae</taxon>
        <taxon>Mycenaceae</taxon>
        <taxon>Mycena</taxon>
    </lineage>
</organism>
<feature type="transmembrane region" description="Helical" evidence="1">
    <location>
        <begin position="12"/>
        <end position="35"/>
    </location>
</feature>
<evidence type="ECO:0000256" key="1">
    <source>
        <dbReference type="SAM" id="Phobius"/>
    </source>
</evidence>
<dbReference type="Proteomes" id="UP001218218">
    <property type="component" value="Unassembled WGS sequence"/>
</dbReference>
<sequence length="106" mass="11842">MPPSNMYETYGSLLIGAFFAIFLQGMLTVQAYIYYESFPTDSKKLKSLVAVVWVLDLAHLIFICHLVYHYLIANWGNDAALLQSTEDFDILVALVGAVIVLCQGFS</sequence>
<keyword evidence="1" id="KW-1133">Transmembrane helix</keyword>
<feature type="transmembrane region" description="Helical" evidence="1">
    <location>
        <begin position="47"/>
        <end position="68"/>
    </location>
</feature>
<evidence type="ECO:0000313" key="2">
    <source>
        <dbReference type="EMBL" id="KAJ7331388.1"/>
    </source>
</evidence>
<dbReference type="PANTHER" id="PTHR40465:SF1">
    <property type="entry name" value="DUF6534 DOMAIN-CONTAINING PROTEIN"/>
    <property type="match status" value="1"/>
</dbReference>
<protein>
    <submittedName>
        <fullName evidence="2">Uncharacterized protein</fullName>
    </submittedName>
</protein>
<dbReference type="PANTHER" id="PTHR40465">
    <property type="entry name" value="CHROMOSOME 1, WHOLE GENOME SHOTGUN SEQUENCE"/>
    <property type="match status" value="1"/>
</dbReference>